<reference evidence="3 4" key="1">
    <citation type="submission" date="2024-06" db="EMBL/GenBank/DDBJ databases">
        <title>The Natural Products Discovery Center: Release of the First 8490 Sequenced Strains for Exploring Actinobacteria Biosynthetic Diversity.</title>
        <authorList>
            <person name="Kalkreuter E."/>
            <person name="Kautsar S.A."/>
            <person name="Yang D."/>
            <person name="Bader C.D."/>
            <person name="Teijaro C.N."/>
            <person name="Fluegel L."/>
            <person name="Davis C.M."/>
            <person name="Simpson J.R."/>
            <person name="Lauterbach L."/>
            <person name="Steele A.D."/>
            <person name="Gui C."/>
            <person name="Meng S."/>
            <person name="Li G."/>
            <person name="Viehrig K."/>
            <person name="Ye F."/>
            <person name="Su P."/>
            <person name="Kiefer A.F."/>
            <person name="Nichols A."/>
            <person name="Cepeda A.J."/>
            <person name="Yan W."/>
            <person name="Fan B."/>
            <person name="Jiang Y."/>
            <person name="Adhikari A."/>
            <person name="Zheng C.-J."/>
            <person name="Schuster L."/>
            <person name="Cowan T.M."/>
            <person name="Smanski M.J."/>
            <person name="Chevrette M.G."/>
            <person name="De Carvalho L.P.S."/>
            <person name="Shen B."/>
        </authorList>
    </citation>
    <scope>NUCLEOTIDE SEQUENCE [LARGE SCALE GENOMIC DNA]</scope>
    <source>
        <strain evidence="3 4">NPDC033039</strain>
    </source>
</reference>
<evidence type="ECO:0000313" key="4">
    <source>
        <dbReference type="Proteomes" id="UP001550853"/>
    </source>
</evidence>
<accession>A0ABV2YX17</accession>
<dbReference type="PROSITE" id="PS50231">
    <property type="entry name" value="RICIN_B_LECTIN"/>
    <property type="match status" value="1"/>
</dbReference>
<dbReference type="Gene3D" id="2.80.10.50">
    <property type="match status" value="2"/>
</dbReference>
<evidence type="ECO:0000256" key="1">
    <source>
        <dbReference type="SAM" id="SignalP"/>
    </source>
</evidence>
<name>A0ABV2YX17_9ACTN</name>
<comment type="caution">
    <text evidence="3">The sequence shown here is derived from an EMBL/GenBank/DDBJ whole genome shotgun (WGS) entry which is preliminary data.</text>
</comment>
<feature type="domain" description="Ricin B lectin" evidence="2">
    <location>
        <begin position="36"/>
        <end position="159"/>
    </location>
</feature>
<gene>
    <name evidence="3" type="ORF">AB0E61_09240</name>
</gene>
<dbReference type="Proteomes" id="UP001550853">
    <property type="component" value="Unassembled WGS sequence"/>
</dbReference>
<dbReference type="RefSeq" id="WP_078654190.1">
    <property type="nucleotide sequence ID" value="NZ_JBEZVI010000005.1"/>
</dbReference>
<dbReference type="InterPro" id="IPR035992">
    <property type="entry name" value="Ricin_B-like_lectins"/>
</dbReference>
<evidence type="ECO:0000313" key="3">
    <source>
        <dbReference type="EMBL" id="MEU3710274.1"/>
    </source>
</evidence>
<dbReference type="SUPFAM" id="SSF50370">
    <property type="entry name" value="Ricin B-like lectins"/>
    <property type="match status" value="1"/>
</dbReference>
<dbReference type="InterPro" id="IPR000772">
    <property type="entry name" value="Ricin_B_lectin"/>
</dbReference>
<feature type="signal peptide" evidence="1">
    <location>
        <begin position="1"/>
        <end position="26"/>
    </location>
</feature>
<proteinExistence type="predicted"/>
<dbReference type="Pfam" id="PF00652">
    <property type="entry name" value="Ricin_B_lectin"/>
    <property type="match status" value="1"/>
</dbReference>
<keyword evidence="1" id="KW-0732">Signal</keyword>
<evidence type="ECO:0000259" key="2">
    <source>
        <dbReference type="SMART" id="SM00458"/>
    </source>
</evidence>
<dbReference type="CDD" id="cd23415">
    <property type="entry name" value="beta-trefoil_Ricin_AH"/>
    <property type="match status" value="1"/>
</dbReference>
<dbReference type="EMBL" id="JBEZVI010000005">
    <property type="protein sequence ID" value="MEU3710274.1"/>
    <property type="molecule type" value="Genomic_DNA"/>
</dbReference>
<keyword evidence="4" id="KW-1185">Reference proteome</keyword>
<feature type="chain" id="PRO_5045257980" evidence="1">
    <location>
        <begin position="27"/>
        <end position="161"/>
    </location>
</feature>
<protein>
    <submittedName>
        <fullName evidence="3">Ricin-type beta-trefoil lectin domain protein</fullName>
    </submittedName>
</protein>
<sequence>MHRLSAFAVGVSIAATLVSTPQAALAQSSDESDGPNAAIYSLRNVATRNCVDNDPNWSGVITRGCNGGNNQRFEERPGKSNGYVLLKNLATGNCLDNDTYQGHIMARGCNADNEYQNWTRVGATLRNLKTGACLDDDPNHKYLLARGCNGGTNQDWEFPTR</sequence>
<organism evidence="3 4">
    <name type="scientific">Streptomyces catenulae</name>
    <dbReference type="NCBI Taxonomy" id="66875"/>
    <lineage>
        <taxon>Bacteria</taxon>
        <taxon>Bacillati</taxon>
        <taxon>Actinomycetota</taxon>
        <taxon>Actinomycetes</taxon>
        <taxon>Kitasatosporales</taxon>
        <taxon>Streptomycetaceae</taxon>
        <taxon>Streptomyces</taxon>
    </lineage>
</organism>
<dbReference type="SMART" id="SM00458">
    <property type="entry name" value="RICIN"/>
    <property type="match status" value="1"/>
</dbReference>